<organism evidence="1 2">
    <name type="scientific">Halobacillus karajensis</name>
    <dbReference type="NCBI Taxonomy" id="195088"/>
    <lineage>
        <taxon>Bacteria</taxon>
        <taxon>Bacillati</taxon>
        <taxon>Bacillota</taxon>
        <taxon>Bacilli</taxon>
        <taxon>Bacillales</taxon>
        <taxon>Bacillaceae</taxon>
        <taxon>Halobacillus</taxon>
    </lineage>
</organism>
<evidence type="ECO:0000313" key="2">
    <source>
        <dbReference type="Proteomes" id="UP000028868"/>
    </source>
</evidence>
<evidence type="ECO:0000313" key="1">
    <source>
        <dbReference type="EMBL" id="CDQ22007.1"/>
    </source>
</evidence>
<dbReference type="Proteomes" id="UP000028868">
    <property type="component" value="Unassembled WGS sequence"/>
</dbReference>
<protein>
    <submittedName>
        <fullName evidence="1">Uncharacterized protein</fullName>
    </submittedName>
</protein>
<accession>A0A024P323</accession>
<comment type="caution">
    <text evidence="1">The sequence shown here is derived from an EMBL/GenBank/DDBJ whole genome shotgun (WGS) entry which is preliminary data.</text>
</comment>
<dbReference type="EMBL" id="CCDI010000001">
    <property type="protein sequence ID" value="CDQ22007.1"/>
    <property type="molecule type" value="Genomic_DNA"/>
</dbReference>
<gene>
    <name evidence="1" type="ORF">BN983_00205</name>
</gene>
<proteinExistence type="predicted"/>
<dbReference type="AlphaFoldDB" id="A0A024P323"/>
<keyword evidence="2" id="KW-1185">Reference proteome</keyword>
<reference evidence="2" key="1">
    <citation type="submission" date="2014-03" db="EMBL/GenBank/DDBJ databases">
        <authorList>
            <person name="Urmite Genomes U."/>
        </authorList>
    </citation>
    <scope>NUCLEOTIDE SEQUENCE [LARGE SCALE GENOMIC DNA]</scope>
    <source>
        <strain evidence="2">HD-03</strain>
    </source>
</reference>
<sequence>MLAQTEMFVVFVLDEIISQGSSSELTAGKIPKSMIRDDYLESATVTEPE</sequence>
<reference evidence="1 2" key="2">
    <citation type="submission" date="2014-05" db="EMBL/GenBank/DDBJ databases">
        <title>Draft genome sequence of Halobacillus karajensis HK-03.</title>
        <authorList>
            <person name="Khelaifia S."/>
            <person name="Croce O."/>
            <person name="Lagier J.C."/>
            <person name="Raoult D."/>
        </authorList>
    </citation>
    <scope>NUCLEOTIDE SEQUENCE [LARGE SCALE GENOMIC DNA]</scope>
    <source>
        <strain evidence="1 2">HD-03</strain>
    </source>
</reference>
<name>A0A024P323_9BACI</name>
<dbReference type="AntiFam" id="ANF00037">
    <property type="entry name" value="Overlap with RNaseP, same strand"/>
</dbReference>